<dbReference type="EMBL" id="CAKXAJ010025185">
    <property type="protein sequence ID" value="CAH2236117.1"/>
    <property type="molecule type" value="Genomic_DNA"/>
</dbReference>
<reference evidence="1" key="1">
    <citation type="submission" date="2022-03" db="EMBL/GenBank/DDBJ databases">
        <authorList>
            <person name="Lindestad O."/>
        </authorList>
    </citation>
    <scope>NUCLEOTIDE SEQUENCE</scope>
</reference>
<organism evidence="1 2">
    <name type="scientific">Pararge aegeria aegeria</name>
    <dbReference type="NCBI Taxonomy" id="348720"/>
    <lineage>
        <taxon>Eukaryota</taxon>
        <taxon>Metazoa</taxon>
        <taxon>Ecdysozoa</taxon>
        <taxon>Arthropoda</taxon>
        <taxon>Hexapoda</taxon>
        <taxon>Insecta</taxon>
        <taxon>Pterygota</taxon>
        <taxon>Neoptera</taxon>
        <taxon>Endopterygota</taxon>
        <taxon>Lepidoptera</taxon>
        <taxon>Glossata</taxon>
        <taxon>Ditrysia</taxon>
        <taxon>Papilionoidea</taxon>
        <taxon>Nymphalidae</taxon>
        <taxon>Satyrinae</taxon>
        <taxon>Satyrini</taxon>
        <taxon>Parargina</taxon>
        <taxon>Pararge</taxon>
    </lineage>
</organism>
<name>A0A8S4RGE0_9NEOP</name>
<protein>
    <submittedName>
        <fullName evidence="1">Jg15113 protein</fullName>
    </submittedName>
</protein>
<evidence type="ECO:0000313" key="2">
    <source>
        <dbReference type="Proteomes" id="UP000838756"/>
    </source>
</evidence>
<sequence length="113" mass="13698">MERSMTEIRKQVKVRSSVIKEKTKVADILTLRDQLKRRWAGHMIQGKQKKWSTTVAGWYPRHWKRSRERQQVRWADDLKLTTGLHWRSLARDRTKFKIMEEAFAKRHTELPDI</sequence>
<dbReference type="OrthoDB" id="410104at2759"/>
<comment type="caution">
    <text evidence="1">The sequence shown here is derived from an EMBL/GenBank/DDBJ whole genome shotgun (WGS) entry which is preliminary data.</text>
</comment>
<proteinExistence type="predicted"/>
<keyword evidence="2" id="KW-1185">Reference proteome</keyword>
<dbReference type="Proteomes" id="UP000838756">
    <property type="component" value="Unassembled WGS sequence"/>
</dbReference>
<gene>
    <name evidence="1" type="primary">jg15113</name>
    <name evidence="1" type="ORF">PAEG_LOCUS13603</name>
</gene>
<dbReference type="AlphaFoldDB" id="A0A8S4RGE0"/>
<evidence type="ECO:0000313" key="1">
    <source>
        <dbReference type="EMBL" id="CAH2236117.1"/>
    </source>
</evidence>
<accession>A0A8S4RGE0</accession>